<gene>
    <name evidence="3" type="primary">11415838</name>
    <name evidence="2" type="ordered locus">MTR_3g069460</name>
</gene>
<dbReference type="OMA" id="RTRINWT"/>
<evidence type="ECO:0000256" key="1">
    <source>
        <dbReference type="SAM" id="MobiDB-lite"/>
    </source>
</evidence>
<evidence type="ECO:0000313" key="4">
    <source>
        <dbReference type="Proteomes" id="UP000002051"/>
    </source>
</evidence>
<evidence type="ECO:0000313" key="2">
    <source>
        <dbReference type="EMBL" id="AES71048.1"/>
    </source>
</evidence>
<dbReference type="Proteomes" id="UP000002051">
    <property type="component" value="Chromosome 3"/>
</dbReference>
<evidence type="ECO:0000313" key="3">
    <source>
        <dbReference type="EnsemblPlants" id="AES71048"/>
    </source>
</evidence>
<dbReference type="HOGENOM" id="CLU_1542346_0_0_1"/>
<organism evidence="2 4">
    <name type="scientific">Medicago truncatula</name>
    <name type="common">Barrel medic</name>
    <name type="synonym">Medicago tribuloides</name>
    <dbReference type="NCBI Taxonomy" id="3880"/>
    <lineage>
        <taxon>Eukaryota</taxon>
        <taxon>Viridiplantae</taxon>
        <taxon>Streptophyta</taxon>
        <taxon>Embryophyta</taxon>
        <taxon>Tracheophyta</taxon>
        <taxon>Spermatophyta</taxon>
        <taxon>Magnoliopsida</taxon>
        <taxon>eudicotyledons</taxon>
        <taxon>Gunneridae</taxon>
        <taxon>Pentapetalae</taxon>
        <taxon>rosids</taxon>
        <taxon>fabids</taxon>
        <taxon>Fabales</taxon>
        <taxon>Fabaceae</taxon>
        <taxon>Papilionoideae</taxon>
        <taxon>50 kb inversion clade</taxon>
        <taxon>NPAAA clade</taxon>
        <taxon>Hologalegina</taxon>
        <taxon>IRL clade</taxon>
        <taxon>Trifolieae</taxon>
        <taxon>Medicago</taxon>
    </lineage>
</organism>
<dbReference type="GO" id="GO:0003677">
    <property type="term" value="F:DNA binding"/>
    <property type="evidence" value="ECO:0007669"/>
    <property type="project" value="UniProtKB-KW"/>
</dbReference>
<dbReference type="eggNOG" id="ENOG502SZRR">
    <property type="taxonomic scope" value="Eukaryota"/>
</dbReference>
<proteinExistence type="predicted"/>
<reference evidence="2 4" key="1">
    <citation type="journal article" date="2011" name="Nature">
        <title>The Medicago genome provides insight into the evolution of rhizobial symbioses.</title>
        <authorList>
            <person name="Young N.D."/>
            <person name="Debelle F."/>
            <person name="Oldroyd G.E."/>
            <person name="Geurts R."/>
            <person name="Cannon S.B."/>
            <person name="Udvardi M.K."/>
            <person name="Benedito V.A."/>
            <person name="Mayer K.F."/>
            <person name="Gouzy J."/>
            <person name="Schoof H."/>
            <person name="Van de Peer Y."/>
            <person name="Proost S."/>
            <person name="Cook D.R."/>
            <person name="Meyers B.C."/>
            <person name="Spannagl M."/>
            <person name="Cheung F."/>
            <person name="De Mita S."/>
            <person name="Krishnakumar V."/>
            <person name="Gundlach H."/>
            <person name="Zhou S."/>
            <person name="Mudge J."/>
            <person name="Bharti A.K."/>
            <person name="Murray J.D."/>
            <person name="Naoumkina M.A."/>
            <person name="Rosen B."/>
            <person name="Silverstein K.A."/>
            <person name="Tang H."/>
            <person name="Rombauts S."/>
            <person name="Zhao P.X."/>
            <person name="Zhou P."/>
            <person name="Barbe V."/>
            <person name="Bardou P."/>
            <person name="Bechner M."/>
            <person name="Bellec A."/>
            <person name="Berger A."/>
            <person name="Berges H."/>
            <person name="Bidwell S."/>
            <person name="Bisseling T."/>
            <person name="Choisne N."/>
            <person name="Couloux A."/>
            <person name="Denny R."/>
            <person name="Deshpande S."/>
            <person name="Dai X."/>
            <person name="Doyle J.J."/>
            <person name="Dudez A.M."/>
            <person name="Farmer A.D."/>
            <person name="Fouteau S."/>
            <person name="Franken C."/>
            <person name="Gibelin C."/>
            <person name="Gish J."/>
            <person name="Goldstein S."/>
            <person name="Gonzalez A.J."/>
            <person name="Green P.J."/>
            <person name="Hallab A."/>
            <person name="Hartog M."/>
            <person name="Hua A."/>
            <person name="Humphray S.J."/>
            <person name="Jeong D.H."/>
            <person name="Jing Y."/>
            <person name="Jocker A."/>
            <person name="Kenton S.M."/>
            <person name="Kim D.J."/>
            <person name="Klee K."/>
            <person name="Lai H."/>
            <person name="Lang C."/>
            <person name="Lin S."/>
            <person name="Macmil S.L."/>
            <person name="Magdelenat G."/>
            <person name="Matthews L."/>
            <person name="McCorrison J."/>
            <person name="Monaghan E.L."/>
            <person name="Mun J.H."/>
            <person name="Najar F.Z."/>
            <person name="Nicholson C."/>
            <person name="Noirot C."/>
            <person name="O'Bleness M."/>
            <person name="Paule C.R."/>
            <person name="Poulain J."/>
            <person name="Prion F."/>
            <person name="Qin B."/>
            <person name="Qu C."/>
            <person name="Retzel E.F."/>
            <person name="Riddle C."/>
            <person name="Sallet E."/>
            <person name="Samain S."/>
            <person name="Samson N."/>
            <person name="Sanders I."/>
            <person name="Saurat O."/>
            <person name="Scarpelli C."/>
            <person name="Schiex T."/>
            <person name="Segurens B."/>
            <person name="Severin A.J."/>
            <person name="Sherrier D.J."/>
            <person name="Shi R."/>
            <person name="Sims S."/>
            <person name="Singer S.R."/>
            <person name="Sinharoy S."/>
            <person name="Sterck L."/>
            <person name="Viollet A."/>
            <person name="Wang B.B."/>
            <person name="Wang K."/>
            <person name="Wang M."/>
            <person name="Wang X."/>
            <person name="Warfsmann J."/>
            <person name="Weissenbach J."/>
            <person name="White D.D."/>
            <person name="White J.D."/>
            <person name="Wiley G.B."/>
            <person name="Wincker P."/>
            <person name="Xing Y."/>
            <person name="Yang L."/>
            <person name="Yao Z."/>
            <person name="Ying F."/>
            <person name="Zhai J."/>
            <person name="Zhou L."/>
            <person name="Zuber A."/>
            <person name="Denarie J."/>
            <person name="Dixon R.A."/>
            <person name="May G.D."/>
            <person name="Schwartz D.C."/>
            <person name="Rogers J."/>
            <person name="Quetier F."/>
            <person name="Town C.D."/>
            <person name="Roe B.A."/>
        </authorList>
    </citation>
    <scope>NUCLEOTIDE SEQUENCE [LARGE SCALE GENOMIC DNA]</scope>
    <source>
        <strain evidence="2">A17</strain>
        <strain evidence="3 4">cv. Jemalong A17</strain>
    </source>
</reference>
<dbReference type="EnsemblPlants" id="AES71048">
    <property type="protein sequence ID" value="AES71048"/>
    <property type="gene ID" value="MTR_3g069460"/>
</dbReference>
<feature type="region of interest" description="Disordered" evidence="1">
    <location>
        <begin position="1"/>
        <end position="27"/>
    </location>
</feature>
<dbReference type="PANTHER" id="PTHR45023">
    <property type="match status" value="1"/>
</dbReference>
<dbReference type="KEGG" id="mtr:11415838"/>
<dbReference type="AlphaFoldDB" id="G7JA24"/>
<dbReference type="PaxDb" id="3880-AES71048"/>
<accession>G7JA24</accession>
<dbReference type="OrthoDB" id="70182at2759"/>
<reference evidence="2 4" key="2">
    <citation type="journal article" date="2014" name="BMC Genomics">
        <title>An improved genome release (version Mt4.0) for the model legume Medicago truncatula.</title>
        <authorList>
            <person name="Tang H."/>
            <person name="Krishnakumar V."/>
            <person name="Bidwell S."/>
            <person name="Rosen B."/>
            <person name="Chan A."/>
            <person name="Zhou S."/>
            <person name="Gentzbittel L."/>
            <person name="Childs K.L."/>
            <person name="Yandell M."/>
            <person name="Gundlach H."/>
            <person name="Mayer K.F."/>
            <person name="Schwartz D.C."/>
            <person name="Town C.D."/>
        </authorList>
    </citation>
    <scope>GENOME REANNOTATION</scope>
    <source>
        <strain evidence="3 4">cv. Jemalong A17</strain>
    </source>
</reference>
<dbReference type="PANTHER" id="PTHR45023:SF4">
    <property type="entry name" value="GLYCINE-RICH PROTEIN-RELATED"/>
    <property type="match status" value="1"/>
</dbReference>
<protein>
    <submittedName>
        <fullName evidence="2">DNA-binding protein, putative</fullName>
    </submittedName>
</protein>
<name>G7JA24_MEDTR</name>
<dbReference type="EMBL" id="CM001219">
    <property type="protein sequence ID" value="AES71048.1"/>
    <property type="molecule type" value="Genomic_DNA"/>
</dbReference>
<reference evidence="3" key="3">
    <citation type="submission" date="2015-04" db="UniProtKB">
        <authorList>
            <consortium name="EnsemblPlants"/>
        </authorList>
    </citation>
    <scope>IDENTIFICATION</scope>
    <source>
        <strain evidence="3">cv. Jemalong A17</strain>
    </source>
</reference>
<sequence length="174" mass="19794">MSHELQIGNSGVQSYDQETPTPKSCTQGGLETINLDQETGSAPAINTPKIRFQPNEDERLIQSWFNISKDSIVGIDQKGDSFWKKISEAYNNHYDKNCQERNFMALKGRWHKTINPYVPKFVGCYKQAVGLKKSGSSESDIISAAHDVFHHDMHIKFTFEGARRLMKDDPKWSA</sequence>
<keyword evidence="2" id="KW-0238">DNA-binding</keyword>
<keyword evidence="4" id="KW-1185">Reference proteome</keyword>
<feature type="compositionally biased region" description="Polar residues" evidence="1">
    <location>
        <begin position="7"/>
        <end position="27"/>
    </location>
</feature>
<dbReference type="STRING" id="3880.G7JA24"/>